<dbReference type="NCBIfam" id="NF038161">
    <property type="entry name" value="lant_II_LchA2"/>
    <property type="match status" value="1"/>
</dbReference>
<proteinExistence type="predicted"/>
<dbReference type="Proteomes" id="UP001291930">
    <property type="component" value="Unassembled WGS sequence"/>
</dbReference>
<gene>
    <name evidence="1" type="ORF">U2I54_02545</name>
</gene>
<evidence type="ECO:0000313" key="2">
    <source>
        <dbReference type="Proteomes" id="UP001291930"/>
    </source>
</evidence>
<name>A0ABU5JS34_9BACI</name>
<reference evidence="2" key="1">
    <citation type="submission" date="2023-11" db="EMBL/GenBank/DDBJ databases">
        <title>Genome Sequence of Bacillus pseudomycoides stain BUPM19.</title>
        <authorList>
            <person name="Farhat A."/>
        </authorList>
    </citation>
    <scope>NUCLEOTIDE SEQUENCE [LARGE SCALE GENOMIC DNA]</scope>
    <source>
        <strain evidence="2">BUPM19</strain>
    </source>
</reference>
<organism evidence="1 2">
    <name type="scientific">Bacillus bingmayongensis</name>
    <dbReference type="NCBI Taxonomy" id="1150157"/>
    <lineage>
        <taxon>Bacteria</taxon>
        <taxon>Bacillati</taxon>
        <taxon>Bacillota</taxon>
        <taxon>Bacilli</taxon>
        <taxon>Bacillales</taxon>
        <taxon>Bacillaceae</taxon>
        <taxon>Bacillus</taxon>
    </lineage>
</organism>
<dbReference type="RefSeq" id="WP_286115822.1">
    <property type="nucleotide sequence ID" value="NZ_JAXOVW010000003.1"/>
</dbReference>
<comment type="caution">
    <text evidence="1">The sequence shown here is derived from an EMBL/GenBank/DDBJ whole genome shotgun (WGS) entry which is preliminary data.</text>
</comment>
<sequence length="57" mass="6073">MKKYNGLEEVVEQELMDLAGGNDESQPQALTPTTITIPISLWGCPTTSCASIVSSCN</sequence>
<protein>
    <submittedName>
        <fullName evidence="1">Class II lanthipeptide, LchA2/BrtA2 family</fullName>
    </submittedName>
</protein>
<accession>A0ABU5JS34</accession>
<keyword evidence="2" id="KW-1185">Reference proteome</keyword>
<evidence type="ECO:0000313" key="1">
    <source>
        <dbReference type="EMBL" id="MDZ5606022.1"/>
    </source>
</evidence>
<dbReference type="EMBL" id="JAXOVW010000003">
    <property type="protein sequence ID" value="MDZ5606022.1"/>
    <property type="molecule type" value="Genomic_DNA"/>
</dbReference>